<protein>
    <recommendedName>
        <fullName evidence="2">Response regulatory domain-containing protein</fullName>
    </recommendedName>
</protein>
<gene>
    <name evidence="3" type="ORF">LCGC14_0063880</name>
</gene>
<dbReference type="PANTHER" id="PTHR44591">
    <property type="entry name" value="STRESS RESPONSE REGULATOR PROTEIN 1"/>
    <property type="match status" value="1"/>
</dbReference>
<dbReference type="AlphaFoldDB" id="A0A0F9VR86"/>
<sequence>MSELERVMHIEDDPSIREVARIALEVVGGFIVKSCSSGQEGLDALKQFTPDLILLDVMMPGMDGPQTLAHLRTLPETDNIPVVFMTAKVQPSEVAEYQRLGAAMVITKPFDPMTLPDQIRAIWRDWHGQD</sequence>
<dbReference type="Gene3D" id="3.40.50.2300">
    <property type="match status" value="1"/>
</dbReference>
<evidence type="ECO:0000256" key="1">
    <source>
        <dbReference type="ARBA" id="ARBA00022553"/>
    </source>
</evidence>
<organism evidence="3">
    <name type="scientific">marine sediment metagenome</name>
    <dbReference type="NCBI Taxonomy" id="412755"/>
    <lineage>
        <taxon>unclassified sequences</taxon>
        <taxon>metagenomes</taxon>
        <taxon>ecological metagenomes</taxon>
    </lineage>
</organism>
<evidence type="ECO:0000313" key="3">
    <source>
        <dbReference type="EMBL" id="KKO06580.1"/>
    </source>
</evidence>
<dbReference type="InterPro" id="IPR011006">
    <property type="entry name" value="CheY-like_superfamily"/>
</dbReference>
<dbReference type="PROSITE" id="PS50110">
    <property type="entry name" value="RESPONSE_REGULATORY"/>
    <property type="match status" value="1"/>
</dbReference>
<dbReference type="Pfam" id="PF00072">
    <property type="entry name" value="Response_reg"/>
    <property type="match status" value="1"/>
</dbReference>
<dbReference type="CDD" id="cd17552">
    <property type="entry name" value="REC_RR468-like"/>
    <property type="match status" value="1"/>
</dbReference>
<evidence type="ECO:0000259" key="2">
    <source>
        <dbReference type="PROSITE" id="PS50110"/>
    </source>
</evidence>
<dbReference type="InterPro" id="IPR001789">
    <property type="entry name" value="Sig_transdc_resp-reg_receiver"/>
</dbReference>
<dbReference type="EMBL" id="LAZR01000015">
    <property type="protein sequence ID" value="KKO06580.1"/>
    <property type="molecule type" value="Genomic_DNA"/>
</dbReference>
<dbReference type="PANTHER" id="PTHR44591:SF3">
    <property type="entry name" value="RESPONSE REGULATORY DOMAIN-CONTAINING PROTEIN"/>
    <property type="match status" value="1"/>
</dbReference>
<comment type="caution">
    <text evidence="3">The sequence shown here is derived from an EMBL/GenBank/DDBJ whole genome shotgun (WGS) entry which is preliminary data.</text>
</comment>
<reference evidence="3" key="1">
    <citation type="journal article" date="2015" name="Nature">
        <title>Complex archaea that bridge the gap between prokaryotes and eukaryotes.</title>
        <authorList>
            <person name="Spang A."/>
            <person name="Saw J.H."/>
            <person name="Jorgensen S.L."/>
            <person name="Zaremba-Niedzwiedzka K."/>
            <person name="Martijn J."/>
            <person name="Lind A.E."/>
            <person name="van Eijk R."/>
            <person name="Schleper C."/>
            <person name="Guy L."/>
            <person name="Ettema T.J."/>
        </authorList>
    </citation>
    <scope>NUCLEOTIDE SEQUENCE</scope>
</reference>
<accession>A0A0F9VR86</accession>
<proteinExistence type="predicted"/>
<keyword evidence="1" id="KW-0597">Phosphoprotein</keyword>
<dbReference type="GO" id="GO:0000160">
    <property type="term" value="P:phosphorelay signal transduction system"/>
    <property type="evidence" value="ECO:0007669"/>
    <property type="project" value="InterPro"/>
</dbReference>
<dbReference type="InterPro" id="IPR050595">
    <property type="entry name" value="Bact_response_regulator"/>
</dbReference>
<dbReference type="SMART" id="SM00448">
    <property type="entry name" value="REC"/>
    <property type="match status" value="1"/>
</dbReference>
<name>A0A0F9VR86_9ZZZZ</name>
<dbReference type="SUPFAM" id="SSF52172">
    <property type="entry name" value="CheY-like"/>
    <property type="match status" value="1"/>
</dbReference>
<feature type="domain" description="Response regulatory" evidence="2">
    <location>
        <begin position="6"/>
        <end position="123"/>
    </location>
</feature>